<comment type="catalytic activity">
    <reaction evidence="6">
        <text>L-methionyl-[protein] + [thioredoxin]-disulfide + H2O = L-methionyl-(S)-S-oxide-[protein] + [thioredoxin]-dithiol</text>
        <dbReference type="Rhea" id="RHEA:14217"/>
        <dbReference type="Rhea" id="RHEA-COMP:10698"/>
        <dbReference type="Rhea" id="RHEA-COMP:10700"/>
        <dbReference type="Rhea" id="RHEA-COMP:12313"/>
        <dbReference type="Rhea" id="RHEA-COMP:12315"/>
        <dbReference type="ChEBI" id="CHEBI:15377"/>
        <dbReference type="ChEBI" id="CHEBI:16044"/>
        <dbReference type="ChEBI" id="CHEBI:29950"/>
        <dbReference type="ChEBI" id="CHEBI:44120"/>
        <dbReference type="ChEBI" id="CHEBI:50058"/>
        <dbReference type="EC" id="1.8.4.11"/>
    </reaction>
</comment>
<dbReference type="SUPFAM" id="SSF55068">
    <property type="entry name" value="Peptide methionine sulfoxide reductase"/>
    <property type="match status" value="1"/>
</dbReference>
<evidence type="ECO:0000256" key="3">
    <source>
        <dbReference type="ARBA" id="ARBA00023002"/>
    </source>
</evidence>
<reference evidence="9" key="1">
    <citation type="submission" date="2022-11" db="EMBL/GenBank/DDBJ databases">
        <title>Centuries of genome instability and evolution in soft-shell clam transmissible cancer (bioRxiv).</title>
        <authorList>
            <person name="Hart S.F.M."/>
            <person name="Yonemitsu M.A."/>
            <person name="Giersch R.M."/>
            <person name="Beal B.F."/>
            <person name="Arriagada G."/>
            <person name="Davis B.W."/>
            <person name="Ostrander E.A."/>
            <person name="Goff S.P."/>
            <person name="Metzger M.J."/>
        </authorList>
    </citation>
    <scope>NUCLEOTIDE SEQUENCE</scope>
    <source>
        <strain evidence="9">MELC-2E11</strain>
        <tissue evidence="9">Siphon/mantle</tissue>
    </source>
</reference>
<dbReference type="Pfam" id="PF01625">
    <property type="entry name" value="PMSR"/>
    <property type="match status" value="1"/>
</dbReference>
<evidence type="ECO:0000256" key="7">
    <source>
        <dbReference type="ARBA" id="ARBA00048782"/>
    </source>
</evidence>
<comment type="catalytic activity">
    <reaction evidence="7">
        <text>[thioredoxin]-disulfide + L-methionine + H2O = L-methionine (S)-S-oxide + [thioredoxin]-dithiol</text>
        <dbReference type="Rhea" id="RHEA:19993"/>
        <dbReference type="Rhea" id="RHEA-COMP:10698"/>
        <dbReference type="Rhea" id="RHEA-COMP:10700"/>
        <dbReference type="ChEBI" id="CHEBI:15377"/>
        <dbReference type="ChEBI" id="CHEBI:29950"/>
        <dbReference type="ChEBI" id="CHEBI:50058"/>
        <dbReference type="ChEBI" id="CHEBI:57844"/>
        <dbReference type="ChEBI" id="CHEBI:58772"/>
        <dbReference type="EC" id="1.8.4.11"/>
    </reaction>
</comment>
<sequence>MKYTHIPGADLDTLVWWSLGANRGHKTIHLHLALKNCILFTLSRSKQLFKALPSVVTPPALRFFNSENRTVAVLVTELGVYSVQCNGCVEVCSNGKHVATLAVLHVSSVLMSDSGLDKIQRRRYFHLMSVLFRVKGKTGGVLLLVQSVLHHHQVASRDEAIKVSRKHAVNGNPTMPPFPDEMQMAMFGYTKNPTYKEVCSGNTGHNEVFRVVFDPANISYGELLKVFWESHNPTQLNRQGNDWGTQYRSGIYYYSDEQRDEALASKDEYEKLLIAKGYDKIATEIKQASEFYYAEDYHQQYLHKNPDGYCGLGGTGVSGPIGLGVSKKKQGKSDL</sequence>
<evidence type="ECO:0000256" key="6">
    <source>
        <dbReference type="ARBA" id="ARBA00047806"/>
    </source>
</evidence>
<dbReference type="PANTHER" id="PTHR42799">
    <property type="entry name" value="MITOCHONDRIAL PEPTIDE METHIONINE SULFOXIDE REDUCTASE"/>
    <property type="match status" value="1"/>
</dbReference>
<comment type="similarity">
    <text evidence="1">Belongs to the MsrA Met sulfoxide reductase family.</text>
</comment>
<dbReference type="PANTHER" id="PTHR42799:SF2">
    <property type="entry name" value="MITOCHONDRIAL PEPTIDE METHIONINE SULFOXIDE REDUCTASE"/>
    <property type="match status" value="1"/>
</dbReference>
<evidence type="ECO:0000256" key="2">
    <source>
        <dbReference type="ARBA" id="ARBA00012502"/>
    </source>
</evidence>
<keyword evidence="10" id="KW-1185">Reference proteome</keyword>
<dbReference type="EMBL" id="CP111015">
    <property type="protein sequence ID" value="WAR03235.1"/>
    <property type="molecule type" value="Genomic_DNA"/>
</dbReference>
<gene>
    <name evidence="9" type="ORF">MAR_009793</name>
</gene>
<accession>A0ABY7E2R3</accession>
<name>A0ABY7E2R3_MYAAR</name>
<keyword evidence="3" id="KW-0560">Oxidoreductase</keyword>
<dbReference type="EC" id="1.8.4.11" evidence="2"/>
<evidence type="ECO:0000313" key="9">
    <source>
        <dbReference type="EMBL" id="WAR03235.1"/>
    </source>
</evidence>
<dbReference type="Gene3D" id="3.30.1060.10">
    <property type="entry name" value="Peptide methionine sulphoxide reductase MsrA"/>
    <property type="match status" value="1"/>
</dbReference>
<dbReference type="HAMAP" id="MF_01401">
    <property type="entry name" value="MsrA"/>
    <property type="match status" value="1"/>
</dbReference>
<evidence type="ECO:0000259" key="8">
    <source>
        <dbReference type="Pfam" id="PF01625"/>
    </source>
</evidence>
<dbReference type="NCBIfam" id="TIGR00401">
    <property type="entry name" value="msrA"/>
    <property type="match status" value="1"/>
</dbReference>
<evidence type="ECO:0000256" key="1">
    <source>
        <dbReference type="ARBA" id="ARBA00005591"/>
    </source>
</evidence>
<evidence type="ECO:0000256" key="5">
    <source>
        <dbReference type="ARBA" id="ARBA00030643"/>
    </source>
</evidence>
<protein>
    <recommendedName>
        <fullName evidence="2">peptide-methionine (S)-S-oxide reductase</fullName>
        <ecNumber evidence="2">1.8.4.11</ecNumber>
    </recommendedName>
    <alternativeName>
        <fullName evidence="5">Peptide-methionine (S)-S-oxide reductase</fullName>
    </alternativeName>
    <alternativeName>
        <fullName evidence="4">Protein-methionine-S-oxide reductase</fullName>
    </alternativeName>
</protein>
<dbReference type="InterPro" id="IPR050162">
    <property type="entry name" value="MsrA_MetSO_reductase"/>
</dbReference>
<feature type="domain" description="Peptide methionine sulphoxide reductase MsrA" evidence="8">
    <location>
        <begin position="188"/>
        <end position="310"/>
    </location>
</feature>
<proteinExistence type="inferred from homology"/>
<evidence type="ECO:0000313" key="10">
    <source>
        <dbReference type="Proteomes" id="UP001164746"/>
    </source>
</evidence>
<organism evidence="9 10">
    <name type="scientific">Mya arenaria</name>
    <name type="common">Soft-shell clam</name>
    <dbReference type="NCBI Taxonomy" id="6604"/>
    <lineage>
        <taxon>Eukaryota</taxon>
        <taxon>Metazoa</taxon>
        <taxon>Spiralia</taxon>
        <taxon>Lophotrochozoa</taxon>
        <taxon>Mollusca</taxon>
        <taxon>Bivalvia</taxon>
        <taxon>Autobranchia</taxon>
        <taxon>Heteroconchia</taxon>
        <taxon>Euheterodonta</taxon>
        <taxon>Imparidentia</taxon>
        <taxon>Neoheterodontei</taxon>
        <taxon>Myida</taxon>
        <taxon>Myoidea</taxon>
        <taxon>Myidae</taxon>
        <taxon>Mya</taxon>
    </lineage>
</organism>
<dbReference type="Proteomes" id="UP001164746">
    <property type="component" value="Chromosome 4"/>
</dbReference>
<dbReference type="InterPro" id="IPR002569">
    <property type="entry name" value="Met_Sox_Rdtase_MsrA_dom"/>
</dbReference>
<dbReference type="InterPro" id="IPR036509">
    <property type="entry name" value="Met_Sox_Rdtase_MsrA_sf"/>
</dbReference>
<evidence type="ECO:0000256" key="4">
    <source>
        <dbReference type="ARBA" id="ARBA00030273"/>
    </source>
</evidence>